<proteinExistence type="predicted"/>
<gene>
    <name evidence="1" type="ORF">CKO28_20830</name>
</gene>
<accession>A0ABS1DL04</accession>
<dbReference type="Proteomes" id="UP001296873">
    <property type="component" value="Unassembled WGS sequence"/>
</dbReference>
<protein>
    <submittedName>
        <fullName evidence="1">Uncharacterized protein</fullName>
    </submittedName>
</protein>
<evidence type="ECO:0000313" key="1">
    <source>
        <dbReference type="EMBL" id="MBK1670474.1"/>
    </source>
</evidence>
<name>A0ABS1DL04_9PROT</name>
<sequence>MPHVVVGAPVSNAAVRGAVVGRHRIHLVLDQDGRRAQRRKLIFPLRMALGARPCFARAVSYACMQAWSVFQSSDEDIARNG</sequence>
<dbReference type="EMBL" id="NRRL01000097">
    <property type="protein sequence ID" value="MBK1670474.1"/>
    <property type="molecule type" value="Genomic_DNA"/>
</dbReference>
<comment type="caution">
    <text evidence="1">The sequence shown here is derived from an EMBL/GenBank/DDBJ whole genome shotgun (WGS) entry which is preliminary data.</text>
</comment>
<keyword evidence="2" id="KW-1185">Reference proteome</keyword>
<dbReference type="RefSeq" id="WP_200342836.1">
    <property type="nucleotide sequence ID" value="NZ_NRRL01000097.1"/>
</dbReference>
<reference evidence="1 2" key="1">
    <citation type="journal article" date="2020" name="Microorganisms">
        <title>Osmotic Adaptation and Compatible Solute Biosynthesis of Phototrophic Bacteria as Revealed from Genome Analyses.</title>
        <authorList>
            <person name="Imhoff J.F."/>
            <person name="Rahn T."/>
            <person name="Kunzel S."/>
            <person name="Keller A."/>
            <person name="Neulinger S.C."/>
        </authorList>
    </citation>
    <scope>NUCLEOTIDE SEQUENCE [LARGE SCALE GENOMIC DNA]</scope>
    <source>
        <strain evidence="1 2">DSM 9895</strain>
    </source>
</reference>
<evidence type="ECO:0000313" key="2">
    <source>
        <dbReference type="Proteomes" id="UP001296873"/>
    </source>
</evidence>
<organism evidence="1 2">
    <name type="scientific">Rhodovibrio sodomensis</name>
    <dbReference type="NCBI Taxonomy" id="1088"/>
    <lineage>
        <taxon>Bacteria</taxon>
        <taxon>Pseudomonadati</taxon>
        <taxon>Pseudomonadota</taxon>
        <taxon>Alphaproteobacteria</taxon>
        <taxon>Rhodospirillales</taxon>
        <taxon>Rhodovibrionaceae</taxon>
        <taxon>Rhodovibrio</taxon>
    </lineage>
</organism>